<name>A0A1Y1ZYF9_9PLEO</name>
<dbReference type="Proteomes" id="UP000193144">
    <property type="component" value="Unassembled WGS sequence"/>
</dbReference>
<accession>A0A1Y1ZYF9</accession>
<organism evidence="1 2">
    <name type="scientific">Clohesyomyces aquaticus</name>
    <dbReference type="NCBI Taxonomy" id="1231657"/>
    <lineage>
        <taxon>Eukaryota</taxon>
        <taxon>Fungi</taxon>
        <taxon>Dikarya</taxon>
        <taxon>Ascomycota</taxon>
        <taxon>Pezizomycotina</taxon>
        <taxon>Dothideomycetes</taxon>
        <taxon>Pleosporomycetidae</taxon>
        <taxon>Pleosporales</taxon>
        <taxon>Lindgomycetaceae</taxon>
        <taxon>Clohesyomyces</taxon>
    </lineage>
</organism>
<gene>
    <name evidence="1" type="ORF">BCR34DRAFT_598542</name>
</gene>
<dbReference type="EMBL" id="MCFA01000026">
    <property type="protein sequence ID" value="ORY15301.1"/>
    <property type="molecule type" value="Genomic_DNA"/>
</dbReference>
<dbReference type="OrthoDB" id="3798608at2759"/>
<proteinExistence type="predicted"/>
<evidence type="ECO:0000313" key="2">
    <source>
        <dbReference type="Proteomes" id="UP000193144"/>
    </source>
</evidence>
<comment type="caution">
    <text evidence="1">The sequence shown here is derived from an EMBL/GenBank/DDBJ whole genome shotgun (WGS) entry which is preliminary data.</text>
</comment>
<dbReference type="InterPro" id="IPR036770">
    <property type="entry name" value="Ankyrin_rpt-contain_sf"/>
</dbReference>
<dbReference type="SUPFAM" id="SSF48403">
    <property type="entry name" value="Ankyrin repeat"/>
    <property type="match status" value="1"/>
</dbReference>
<evidence type="ECO:0000313" key="1">
    <source>
        <dbReference type="EMBL" id="ORY15301.1"/>
    </source>
</evidence>
<dbReference type="AlphaFoldDB" id="A0A1Y1ZYF9"/>
<reference evidence="1 2" key="1">
    <citation type="submission" date="2016-07" db="EMBL/GenBank/DDBJ databases">
        <title>Pervasive Adenine N6-methylation of Active Genes in Fungi.</title>
        <authorList>
            <consortium name="DOE Joint Genome Institute"/>
            <person name="Mondo S.J."/>
            <person name="Dannebaum R.O."/>
            <person name="Kuo R.C."/>
            <person name="Labutti K."/>
            <person name="Haridas S."/>
            <person name="Kuo A."/>
            <person name="Salamov A."/>
            <person name="Ahrendt S.R."/>
            <person name="Lipzen A."/>
            <person name="Sullivan W."/>
            <person name="Andreopoulos W.B."/>
            <person name="Clum A."/>
            <person name="Lindquist E."/>
            <person name="Daum C."/>
            <person name="Ramamoorthy G.K."/>
            <person name="Gryganskyi A."/>
            <person name="Culley D."/>
            <person name="Magnuson J.K."/>
            <person name="James T.Y."/>
            <person name="O'Malley M.A."/>
            <person name="Stajich J.E."/>
            <person name="Spatafora J.W."/>
            <person name="Visel A."/>
            <person name="Grigoriev I.V."/>
        </authorList>
    </citation>
    <scope>NUCLEOTIDE SEQUENCE [LARGE SCALE GENOMIC DNA]</scope>
    <source>
        <strain evidence="1 2">CBS 115471</strain>
    </source>
</reference>
<dbReference type="Gene3D" id="1.25.40.20">
    <property type="entry name" value="Ankyrin repeat-containing domain"/>
    <property type="match status" value="1"/>
</dbReference>
<sequence length="407" mass="46472">MSGDWPEGLRLLLDNCSNISTYNGDGQRALRYAYNCLNLESIRILLETGYEINDDIWHMAVWSGEMERIQAIINEMVRRLPQPLASSIPYYRWRSLHLNDMYHVPDLAVDIANRLYLAGFHNMDLESSVWKPKLSRLLVLGTPLWQHSLELILKLDSHFLVGTTPAHVISSSLPHFFRQTLDSGADSIALDLEVPAKRLMDCTADVYSDAGGLLEFYRDIVCSTETDKCNCACSLFGCNVITCALKFNSWQSWIWERRGKSESLKTMLEEDPVFWAKVLDAILSLVEEPIRTVPGLAAAVLRVLTFEKIGLRHTCHGILFHAKILDKPTPCDEEIAEFHDEDRHLIEKLDRLMKLFEAKWCENDGTMKDFVYGYWTEKMGEVIGEMSIISKEQIRGIAALGVRLEEV</sequence>
<protein>
    <submittedName>
        <fullName evidence="1">Uncharacterized protein</fullName>
    </submittedName>
</protein>
<keyword evidence="2" id="KW-1185">Reference proteome</keyword>